<gene>
    <name evidence="1" type="ORF">J2Z22_003286</name>
</gene>
<reference evidence="1 2" key="1">
    <citation type="submission" date="2023-07" db="EMBL/GenBank/DDBJ databases">
        <title>Genomic Encyclopedia of Type Strains, Phase IV (KMG-IV): sequencing the most valuable type-strain genomes for metagenomic binning, comparative biology and taxonomic classification.</title>
        <authorList>
            <person name="Goeker M."/>
        </authorList>
    </citation>
    <scope>NUCLEOTIDE SEQUENCE [LARGE SCALE GENOMIC DNA]</scope>
    <source>
        <strain evidence="1 2">T98</strain>
    </source>
</reference>
<evidence type="ECO:0000313" key="2">
    <source>
        <dbReference type="Proteomes" id="UP001248709"/>
    </source>
</evidence>
<protein>
    <submittedName>
        <fullName evidence="1">Uncharacterized protein</fullName>
    </submittedName>
</protein>
<proteinExistence type="predicted"/>
<keyword evidence="2" id="KW-1185">Reference proteome</keyword>
<accession>A0ABU3HDG1</accession>
<dbReference type="RefSeq" id="WP_025702841.1">
    <property type="nucleotide sequence ID" value="NZ_JAUSUY010000014.1"/>
</dbReference>
<name>A0ABU3HDG1_9BACL</name>
<sequence length="156" mass="18760">MFQLKPEVRTTLENINFIDNYRELSEKYSFNPDDSFESYEISEVLNLFTELGYKASFDKKEKFFKIVDEIDSYKFQFNTSLRYGLVEFIWAVWKNNELQTGLPWGMLKQLLDGNDDDKIKKPVFRNYTDLKEILKDAFSMYDDFKRELVLVYESQL</sequence>
<organism evidence="1 2">
    <name type="scientific">Paenibacillus forsythiae</name>
    <dbReference type="NCBI Taxonomy" id="365616"/>
    <lineage>
        <taxon>Bacteria</taxon>
        <taxon>Bacillati</taxon>
        <taxon>Bacillota</taxon>
        <taxon>Bacilli</taxon>
        <taxon>Bacillales</taxon>
        <taxon>Paenibacillaceae</taxon>
        <taxon>Paenibacillus</taxon>
    </lineage>
</organism>
<evidence type="ECO:0000313" key="1">
    <source>
        <dbReference type="EMBL" id="MDT3427710.1"/>
    </source>
</evidence>
<dbReference type="EMBL" id="JAUSUY010000014">
    <property type="protein sequence ID" value="MDT3427710.1"/>
    <property type="molecule type" value="Genomic_DNA"/>
</dbReference>
<comment type="caution">
    <text evidence="1">The sequence shown here is derived from an EMBL/GenBank/DDBJ whole genome shotgun (WGS) entry which is preliminary data.</text>
</comment>
<dbReference type="Proteomes" id="UP001248709">
    <property type="component" value="Unassembled WGS sequence"/>
</dbReference>